<dbReference type="Proteomes" id="UP000295674">
    <property type="component" value="Unassembled WGS sequence"/>
</dbReference>
<comment type="caution">
    <text evidence="2">The sequence shown here is derived from an EMBL/GenBank/DDBJ whole genome shotgun (WGS) entry which is preliminary data.</text>
</comment>
<accession>A0A4R4V7Z0</accession>
<feature type="compositionally biased region" description="Polar residues" evidence="1">
    <location>
        <begin position="53"/>
        <end position="71"/>
    </location>
</feature>
<evidence type="ECO:0000313" key="2">
    <source>
        <dbReference type="EMBL" id="TDC99476.1"/>
    </source>
</evidence>
<name>A0A4R4V7Z0_9PSEU</name>
<gene>
    <name evidence="2" type="ORF">E1181_29430</name>
</gene>
<dbReference type="Pfam" id="PF12079">
    <property type="entry name" value="DUF3558"/>
    <property type="match status" value="1"/>
</dbReference>
<feature type="region of interest" description="Disordered" evidence="1">
    <location>
        <begin position="1"/>
        <end position="77"/>
    </location>
</feature>
<organism evidence="2 3">
    <name type="scientific">Saccharopolyspora terrae</name>
    <dbReference type="NCBI Taxonomy" id="2530384"/>
    <lineage>
        <taxon>Bacteria</taxon>
        <taxon>Bacillati</taxon>
        <taxon>Actinomycetota</taxon>
        <taxon>Actinomycetes</taxon>
        <taxon>Pseudonocardiales</taxon>
        <taxon>Pseudonocardiaceae</taxon>
        <taxon>Saccharopolyspora</taxon>
    </lineage>
</organism>
<proteinExistence type="predicted"/>
<dbReference type="EMBL" id="SMKS01000097">
    <property type="protein sequence ID" value="TDC99476.1"/>
    <property type="molecule type" value="Genomic_DNA"/>
</dbReference>
<feature type="compositionally biased region" description="Low complexity" evidence="1">
    <location>
        <begin position="9"/>
        <end position="32"/>
    </location>
</feature>
<dbReference type="OrthoDB" id="5187935at2"/>
<protein>
    <submittedName>
        <fullName evidence="2">DUF3558 domain-containing protein</fullName>
    </submittedName>
</protein>
<evidence type="ECO:0000256" key="1">
    <source>
        <dbReference type="SAM" id="MobiDB-lite"/>
    </source>
</evidence>
<evidence type="ECO:0000313" key="3">
    <source>
        <dbReference type="Proteomes" id="UP000295674"/>
    </source>
</evidence>
<keyword evidence="3" id="KW-1185">Reference proteome</keyword>
<dbReference type="AlphaFoldDB" id="A0A4R4V7Z0"/>
<dbReference type="InterPro" id="IPR024520">
    <property type="entry name" value="DUF3558"/>
</dbReference>
<reference evidence="2 3" key="1">
    <citation type="submission" date="2019-03" db="EMBL/GenBank/DDBJ databases">
        <title>Draft genome sequences of novel Actinobacteria.</title>
        <authorList>
            <person name="Sahin N."/>
            <person name="Ay H."/>
            <person name="Saygin H."/>
        </authorList>
    </citation>
    <scope>NUCLEOTIDE SEQUENCE [LARGE SCALE GENOMIC DNA]</scope>
    <source>
        <strain evidence="2 3">16K309</strain>
    </source>
</reference>
<sequence length="169" mass="17241">MAGCGSGAGSAPAPTPSGAETPTSETTSAYPPRTGPAKSLDVSDQCSLVKPDQATSLGADQPQEPSQSSGKTGCDHLKGEAGGGFMVFVSADKSETMHKFADARTNVQVIDIGGYPAAQIGDDTSCLLSVDVSDQGQLFFNTLVSDGQSVPCDLTKRFAEVALQNLPNA</sequence>